<sequence length="134" mass="16059">MNIDEEIQKVYILLKNSAETLEDVLHKSFEIPVDNWSKEKPVLIFPDSGDSLQDLLELMSRIDKNLDQVRVNIRQFELNKFQVIKEEEFDPRYSQPLIDYEIVQNAEQTQMNRIKSNVNRLQRQIEAYQQKYQQ</sequence>
<evidence type="ECO:0000313" key="2">
    <source>
        <dbReference type="EMBL" id="CAD8097790.1"/>
    </source>
</evidence>
<reference evidence="2" key="1">
    <citation type="submission" date="2021-01" db="EMBL/GenBank/DDBJ databases">
        <authorList>
            <consortium name="Genoscope - CEA"/>
            <person name="William W."/>
        </authorList>
    </citation>
    <scope>NUCLEOTIDE SEQUENCE</scope>
</reference>
<proteinExistence type="predicted"/>
<evidence type="ECO:0000256" key="1">
    <source>
        <dbReference type="SAM" id="Coils"/>
    </source>
</evidence>
<dbReference type="Proteomes" id="UP000688137">
    <property type="component" value="Unassembled WGS sequence"/>
</dbReference>
<protein>
    <submittedName>
        <fullName evidence="2">Uncharacterized protein</fullName>
    </submittedName>
</protein>
<dbReference type="EMBL" id="CAJJDM010000108">
    <property type="protein sequence ID" value="CAD8097790.1"/>
    <property type="molecule type" value="Genomic_DNA"/>
</dbReference>
<organism evidence="2 3">
    <name type="scientific">Paramecium primaurelia</name>
    <dbReference type="NCBI Taxonomy" id="5886"/>
    <lineage>
        <taxon>Eukaryota</taxon>
        <taxon>Sar</taxon>
        <taxon>Alveolata</taxon>
        <taxon>Ciliophora</taxon>
        <taxon>Intramacronucleata</taxon>
        <taxon>Oligohymenophorea</taxon>
        <taxon>Peniculida</taxon>
        <taxon>Parameciidae</taxon>
        <taxon>Paramecium</taxon>
    </lineage>
</organism>
<feature type="coiled-coil region" evidence="1">
    <location>
        <begin position="104"/>
        <end position="131"/>
    </location>
</feature>
<comment type="caution">
    <text evidence="2">The sequence shown here is derived from an EMBL/GenBank/DDBJ whole genome shotgun (WGS) entry which is preliminary data.</text>
</comment>
<name>A0A8S1P475_PARPR</name>
<evidence type="ECO:0000313" key="3">
    <source>
        <dbReference type="Proteomes" id="UP000688137"/>
    </source>
</evidence>
<dbReference type="OMA" id="VRVNIRQ"/>
<dbReference type="AlphaFoldDB" id="A0A8S1P475"/>
<keyword evidence="3" id="KW-1185">Reference proteome</keyword>
<gene>
    <name evidence="2" type="ORF">PPRIM_AZ9-3.1.T1050037</name>
</gene>
<accession>A0A8S1P475</accession>
<keyword evidence="1" id="KW-0175">Coiled coil</keyword>